<evidence type="ECO:0000313" key="2">
    <source>
        <dbReference type="EMBL" id="OHT00088.1"/>
    </source>
</evidence>
<organism evidence="2 4">
    <name type="scientific">Tritrichomonas foetus</name>
    <dbReference type="NCBI Taxonomy" id="1144522"/>
    <lineage>
        <taxon>Eukaryota</taxon>
        <taxon>Metamonada</taxon>
        <taxon>Parabasalia</taxon>
        <taxon>Tritrichomonadida</taxon>
        <taxon>Tritrichomonadidae</taxon>
        <taxon>Tritrichomonas</taxon>
    </lineage>
</organism>
<dbReference type="GO" id="GO:0003676">
    <property type="term" value="F:nucleic acid binding"/>
    <property type="evidence" value="ECO:0007669"/>
    <property type="project" value="InterPro"/>
</dbReference>
<feature type="domain" description="Tc1-like transposase DDE" evidence="1">
    <location>
        <begin position="123"/>
        <end position="226"/>
    </location>
</feature>
<dbReference type="AlphaFoldDB" id="A0A1J4JNV8"/>
<sequence>MTAIQKRIKQYFASVRPNLNITIMYEDFKKQNPNLQLSYEYFRLNMRKLTKKRTIKTGAADCRLDNIPSVLADRIFYKINYLNTYSVDEKPFNIRNLGINSAIVPKNFTGAIYKPVHNLKFIKPIYLIACITYKGIVFFALSNEPFTTISFNGFIEKLVGALPTHSQNSFLILDNAKFHQILPEIKDSMNQKNIFPSYTAPSTCFFDPIEEVFSIIQKRFTQLYHQKVIETGKYIPLNANSFKELVIEAVQSSNRDYTEIFRHAVL</sequence>
<keyword evidence="4" id="KW-1185">Reference proteome</keyword>
<gene>
    <name evidence="3" type="ORF">TRFO_01132</name>
    <name evidence="2" type="ORF">TRFO_08041</name>
</gene>
<dbReference type="OrthoDB" id="2216069at2759"/>
<dbReference type="Gene3D" id="3.30.420.10">
    <property type="entry name" value="Ribonuclease H-like superfamily/Ribonuclease H"/>
    <property type="match status" value="1"/>
</dbReference>
<dbReference type="EMBL" id="MLAK01000593">
    <property type="protein sequence ID" value="OHT11198.1"/>
    <property type="molecule type" value="Genomic_DNA"/>
</dbReference>
<comment type="caution">
    <text evidence="2">The sequence shown here is derived from an EMBL/GenBank/DDBJ whole genome shotgun (WGS) entry which is preliminary data.</text>
</comment>
<reference evidence="4" key="2">
    <citation type="submission" date="2016-10" db="EMBL/GenBank/DDBJ databases">
        <authorList>
            <person name="Benchimol M."/>
            <person name="Almeida L.G."/>
            <person name="Vasconcelos A.T."/>
            <person name="Perreira-Neves A."/>
            <person name="Rosa I.A."/>
            <person name="Tasca T."/>
            <person name="Bogo M.R."/>
            <person name="de Souza W."/>
        </authorList>
    </citation>
    <scope>NUCLEOTIDE SEQUENCE [LARGE SCALE GENOMIC DNA]</scope>
    <source>
        <strain evidence="4">K</strain>
    </source>
</reference>
<protein>
    <recommendedName>
        <fullName evidence="1">Tc1-like transposase DDE domain-containing protein</fullName>
    </recommendedName>
</protein>
<reference evidence="2" key="1">
    <citation type="submission" date="2016-10" db="EMBL/GenBank/DDBJ databases">
        <authorList>
            <person name="de Groot N.N."/>
        </authorList>
    </citation>
    <scope>NUCLEOTIDE SEQUENCE [LARGE SCALE GENOMIC DNA]</scope>
    <source>
        <strain evidence="2">K</strain>
    </source>
</reference>
<dbReference type="GeneID" id="94824627"/>
<evidence type="ECO:0000313" key="3">
    <source>
        <dbReference type="EMBL" id="OHT11198.1"/>
    </source>
</evidence>
<proteinExistence type="predicted"/>
<dbReference type="InterPro" id="IPR038717">
    <property type="entry name" value="Tc1-like_DDE_dom"/>
</dbReference>
<dbReference type="EMBL" id="MLAK01000971">
    <property type="protein sequence ID" value="OHT00088.1"/>
    <property type="molecule type" value="Genomic_DNA"/>
</dbReference>
<dbReference type="VEuPathDB" id="TrichDB:TRFO_01132"/>
<dbReference type="VEuPathDB" id="TrichDB:TRFO_08041"/>
<dbReference type="Proteomes" id="UP000179807">
    <property type="component" value="Unassembled WGS sequence"/>
</dbReference>
<name>A0A1J4JNV8_9EUKA</name>
<evidence type="ECO:0000313" key="4">
    <source>
        <dbReference type="Proteomes" id="UP000179807"/>
    </source>
</evidence>
<dbReference type="RefSeq" id="XP_068364334.1">
    <property type="nucleotide sequence ID" value="XM_068489923.1"/>
</dbReference>
<accession>A0A1J4JNV8</accession>
<evidence type="ECO:0000259" key="1">
    <source>
        <dbReference type="Pfam" id="PF13358"/>
    </source>
</evidence>
<dbReference type="Pfam" id="PF13358">
    <property type="entry name" value="DDE_3"/>
    <property type="match status" value="1"/>
</dbReference>
<dbReference type="InterPro" id="IPR036397">
    <property type="entry name" value="RNaseH_sf"/>
</dbReference>